<dbReference type="OrthoDB" id="9777703at2"/>
<name>A0A1M6C655_9FIRM</name>
<gene>
    <name evidence="1" type="ORF">SAMN02745219_00603</name>
</gene>
<dbReference type="AlphaFoldDB" id="A0A1M6C655"/>
<dbReference type="RefSeq" id="WP_072867282.1">
    <property type="nucleotide sequence ID" value="NZ_FQZM01000006.1"/>
</dbReference>
<protein>
    <submittedName>
        <fullName evidence="1">Uncharacterized protein</fullName>
    </submittedName>
</protein>
<dbReference type="STRING" id="1121432.SAMN02745219_00603"/>
<evidence type="ECO:0000313" key="2">
    <source>
        <dbReference type="Proteomes" id="UP000184529"/>
    </source>
</evidence>
<proteinExistence type="predicted"/>
<reference evidence="2" key="1">
    <citation type="submission" date="2016-11" db="EMBL/GenBank/DDBJ databases">
        <authorList>
            <person name="Varghese N."/>
            <person name="Submissions S."/>
        </authorList>
    </citation>
    <scope>NUCLEOTIDE SEQUENCE [LARGE SCALE GENOMIC DNA]</scope>
    <source>
        <strain evidence="2">DSM 16057</strain>
    </source>
</reference>
<accession>A0A1M6C655</accession>
<dbReference type="EMBL" id="FQZM01000006">
    <property type="protein sequence ID" value="SHI56281.1"/>
    <property type="molecule type" value="Genomic_DNA"/>
</dbReference>
<sequence>MISRIPGVLTCTCTGVTTVAMIDRRPAEEQRENPFVVGEMVLVEYKMRVAGGAKTGRTLKLKRLGEAISAGYTLASGAILE</sequence>
<dbReference type="Proteomes" id="UP000184529">
    <property type="component" value="Unassembled WGS sequence"/>
</dbReference>
<organism evidence="1 2">
    <name type="scientific">Desulfofundulus thermosubterraneus DSM 16057</name>
    <dbReference type="NCBI Taxonomy" id="1121432"/>
    <lineage>
        <taxon>Bacteria</taxon>
        <taxon>Bacillati</taxon>
        <taxon>Bacillota</taxon>
        <taxon>Clostridia</taxon>
        <taxon>Eubacteriales</taxon>
        <taxon>Peptococcaceae</taxon>
        <taxon>Desulfofundulus</taxon>
    </lineage>
</organism>
<keyword evidence="2" id="KW-1185">Reference proteome</keyword>
<evidence type="ECO:0000313" key="1">
    <source>
        <dbReference type="EMBL" id="SHI56281.1"/>
    </source>
</evidence>